<dbReference type="GO" id="GO:0006744">
    <property type="term" value="P:ubiquinone biosynthetic process"/>
    <property type="evidence" value="ECO:0007669"/>
    <property type="project" value="UniProtKB-UniPathway"/>
</dbReference>
<reference evidence="9 11" key="1">
    <citation type="submission" date="2015-05" db="EMBL/GenBank/DDBJ databases">
        <title>Genome sequencing and analysis of members of genus Stenotrophomonas.</title>
        <authorList>
            <person name="Patil P.P."/>
            <person name="Midha S."/>
            <person name="Patil P.B."/>
        </authorList>
    </citation>
    <scope>NUCLEOTIDE SEQUENCE [LARGE SCALE GENOMIC DNA]</scope>
    <source>
        <strain evidence="9 11">DSM 17805</strain>
    </source>
</reference>
<dbReference type="GO" id="GO:0071949">
    <property type="term" value="F:FAD binding"/>
    <property type="evidence" value="ECO:0007669"/>
    <property type="project" value="InterPro"/>
</dbReference>
<dbReference type="STRING" id="266128.ABB25_05420"/>
<evidence type="ECO:0000313" key="11">
    <source>
        <dbReference type="Proteomes" id="UP000051254"/>
    </source>
</evidence>
<evidence type="ECO:0000256" key="7">
    <source>
        <dbReference type="ARBA" id="ARBA00023033"/>
    </source>
</evidence>
<evidence type="ECO:0000256" key="6">
    <source>
        <dbReference type="ARBA" id="ARBA00023002"/>
    </source>
</evidence>
<evidence type="ECO:0000259" key="8">
    <source>
        <dbReference type="Pfam" id="PF01494"/>
    </source>
</evidence>
<sequence length="387" mass="41465">MDKVDVAIIGAGPVGLTLLNLLAGSGLRLAVVEQQAAALLAQPAFDGREIALTHASRNWLEQAGIWSRLDQQAIWPLRKASVRDRHLPFALDVDNRGAHDSAPLGWLVSNWRIRKAAWEAAQAVTGWSLIDGVALQAVRREAAGWVLQLADGRRLQAQIVVAADSRFSATRRMLGVGARSHEHGTAMVVRNMHIERDHQQVAWEWFGQGHTRALLPLQPGVASAVVTLPLPRAKALMTLDEPAFADAVSGLFEHRWGRMRPCSSAHLYPMVTVYADRFAGPGFALAGDAAVGMHPVTAHGFNLGLRSAGALAGALRAAGVGAAADNALQRYAREHRLATAPLFAATGMVAGLFADTRWPARIARGGAMALAASMPPFRQLLRSHLTG</sequence>
<dbReference type="InterPro" id="IPR036188">
    <property type="entry name" value="FAD/NAD-bd_sf"/>
</dbReference>
<dbReference type="SUPFAM" id="SSF51905">
    <property type="entry name" value="FAD/NAD(P)-binding domain"/>
    <property type="match status" value="1"/>
</dbReference>
<organism evidence="9 11">
    <name type="scientific">Stenotrophomonas koreensis</name>
    <dbReference type="NCBI Taxonomy" id="266128"/>
    <lineage>
        <taxon>Bacteria</taxon>
        <taxon>Pseudomonadati</taxon>
        <taxon>Pseudomonadota</taxon>
        <taxon>Gammaproteobacteria</taxon>
        <taxon>Lysobacterales</taxon>
        <taxon>Lysobacteraceae</taxon>
        <taxon>Stenotrophomonas</taxon>
    </lineage>
</organism>
<dbReference type="NCBIfam" id="NF006593">
    <property type="entry name" value="PRK09126.1"/>
    <property type="match status" value="1"/>
</dbReference>
<dbReference type="PATRIC" id="fig|266128.3.peg.2745"/>
<keyword evidence="6" id="KW-0560">Oxidoreductase</keyword>
<dbReference type="UniPathway" id="UPA00232"/>
<dbReference type="PRINTS" id="PR00420">
    <property type="entry name" value="RNGMNOXGNASE"/>
</dbReference>
<dbReference type="Pfam" id="PF01494">
    <property type="entry name" value="FAD_binding_3"/>
    <property type="match status" value="1"/>
</dbReference>
<proteinExistence type="inferred from homology"/>
<dbReference type="OrthoDB" id="9769565at2"/>
<evidence type="ECO:0000256" key="4">
    <source>
        <dbReference type="ARBA" id="ARBA00022630"/>
    </source>
</evidence>
<evidence type="ECO:0000313" key="10">
    <source>
        <dbReference type="EMBL" id="MBB1116214.1"/>
    </source>
</evidence>
<name>A0A0R0C0C6_9GAMM</name>
<keyword evidence="11" id="KW-1185">Reference proteome</keyword>
<dbReference type="AlphaFoldDB" id="A0A0R0C0C6"/>
<keyword evidence="4" id="KW-0285">Flavoprotein</keyword>
<accession>A0A7W3UYH9</accession>
<dbReference type="Proteomes" id="UP000051254">
    <property type="component" value="Unassembled WGS sequence"/>
</dbReference>
<dbReference type="NCBIfam" id="TIGR01988">
    <property type="entry name" value="Ubi-OHases"/>
    <property type="match status" value="1"/>
</dbReference>
<comment type="cofactor">
    <cofactor evidence="1">
        <name>FAD</name>
        <dbReference type="ChEBI" id="CHEBI:57692"/>
    </cofactor>
</comment>
<keyword evidence="5" id="KW-0274">FAD</keyword>
<gene>
    <name evidence="10" type="primary">ubiM</name>
    <name evidence="9" type="ORF">ABB25_05420</name>
    <name evidence="10" type="ORF">H4O09_03905</name>
</gene>
<dbReference type="InterPro" id="IPR002938">
    <property type="entry name" value="FAD-bd"/>
</dbReference>
<dbReference type="InterPro" id="IPR051205">
    <property type="entry name" value="UbiH/COQ6_monooxygenase"/>
</dbReference>
<dbReference type="PANTHER" id="PTHR43876:SF25">
    <property type="entry name" value="MONOOXYGENASE NMA2164"/>
    <property type="match status" value="1"/>
</dbReference>
<reference evidence="10 12" key="2">
    <citation type="submission" date="2020-08" db="EMBL/GenBank/DDBJ databases">
        <title>Stenotrophomonas sp. W1S232.</title>
        <authorList>
            <person name="Deng Y."/>
        </authorList>
    </citation>
    <scope>NUCLEOTIDE SEQUENCE [LARGE SCALE GENOMIC DNA]</scope>
    <source>
        <strain evidence="10 12">W1S232</strain>
    </source>
</reference>
<evidence type="ECO:0000256" key="2">
    <source>
        <dbReference type="ARBA" id="ARBA00004749"/>
    </source>
</evidence>
<protein>
    <submittedName>
        <fullName evidence="10">5-demethoxyubiquinol-8 5-hydroxylase UbiM</fullName>
    </submittedName>
</protein>
<comment type="caution">
    <text evidence="9">The sequence shown here is derived from an EMBL/GenBank/DDBJ whole genome shotgun (WGS) entry which is preliminary data.</text>
</comment>
<feature type="domain" description="FAD-binding" evidence="8">
    <location>
        <begin position="3"/>
        <end position="337"/>
    </location>
</feature>
<evidence type="ECO:0000256" key="3">
    <source>
        <dbReference type="ARBA" id="ARBA00005349"/>
    </source>
</evidence>
<comment type="similarity">
    <text evidence="3">Belongs to the UbiH/COQ6 family.</text>
</comment>
<keyword evidence="7" id="KW-0503">Monooxygenase</keyword>
<evidence type="ECO:0000256" key="5">
    <source>
        <dbReference type="ARBA" id="ARBA00022827"/>
    </source>
</evidence>
<dbReference type="Gene3D" id="3.50.50.60">
    <property type="entry name" value="FAD/NAD(P)-binding domain"/>
    <property type="match status" value="2"/>
</dbReference>
<dbReference type="EMBL" id="JACIUV010000002">
    <property type="protein sequence ID" value="MBB1116214.1"/>
    <property type="molecule type" value="Genomic_DNA"/>
</dbReference>
<accession>A0A0R0C0C6</accession>
<dbReference type="GO" id="GO:0004497">
    <property type="term" value="F:monooxygenase activity"/>
    <property type="evidence" value="ECO:0007669"/>
    <property type="project" value="UniProtKB-KW"/>
</dbReference>
<dbReference type="PANTHER" id="PTHR43876">
    <property type="entry name" value="UBIQUINONE BIOSYNTHESIS MONOOXYGENASE COQ6, MITOCHONDRIAL"/>
    <property type="match status" value="1"/>
</dbReference>
<evidence type="ECO:0000313" key="9">
    <source>
        <dbReference type="EMBL" id="KRG58913.1"/>
    </source>
</evidence>
<comment type="pathway">
    <text evidence="2">Cofactor biosynthesis; ubiquinone biosynthesis.</text>
</comment>
<dbReference type="Proteomes" id="UP000550609">
    <property type="component" value="Unassembled WGS sequence"/>
</dbReference>
<evidence type="ECO:0000313" key="12">
    <source>
        <dbReference type="Proteomes" id="UP000550609"/>
    </source>
</evidence>
<dbReference type="GO" id="GO:0016705">
    <property type="term" value="F:oxidoreductase activity, acting on paired donors, with incorporation or reduction of molecular oxygen"/>
    <property type="evidence" value="ECO:0007669"/>
    <property type="project" value="InterPro"/>
</dbReference>
<dbReference type="InterPro" id="IPR010971">
    <property type="entry name" value="UbiH/COQ6"/>
</dbReference>
<evidence type="ECO:0000256" key="1">
    <source>
        <dbReference type="ARBA" id="ARBA00001974"/>
    </source>
</evidence>
<dbReference type="EMBL" id="LDJH01000008">
    <property type="protein sequence ID" value="KRG58913.1"/>
    <property type="molecule type" value="Genomic_DNA"/>
</dbReference>
<dbReference type="RefSeq" id="WP_057664722.1">
    <property type="nucleotide sequence ID" value="NZ_JACIUV010000002.1"/>
</dbReference>